<comment type="caution">
    <text evidence="2">The sequence shown here is derived from an EMBL/GenBank/DDBJ whole genome shotgun (WGS) entry which is preliminary data.</text>
</comment>
<name>A0ABQ1J1Z7_9PROT</name>
<organism evidence="2 3">
    <name type="scientific">Henriciella pelagia</name>
    <dbReference type="NCBI Taxonomy" id="1977912"/>
    <lineage>
        <taxon>Bacteria</taxon>
        <taxon>Pseudomonadati</taxon>
        <taxon>Pseudomonadota</taxon>
        <taxon>Alphaproteobacteria</taxon>
        <taxon>Hyphomonadales</taxon>
        <taxon>Hyphomonadaceae</taxon>
        <taxon>Henriciella</taxon>
    </lineage>
</organism>
<evidence type="ECO:0000313" key="2">
    <source>
        <dbReference type="EMBL" id="GGB56882.1"/>
    </source>
</evidence>
<reference evidence="3" key="1">
    <citation type="journal article" date="2019" name="Int. J. Syst. Evol. Microbiol.">
        <title>The Global Catalogue of Microorganisms (GCM) 10K type strain sequencing project: providing services to taxonomists for standard genome sequencing and annotation.</title>
        <authorList>
            <consortium name="The Broad Institute Genomics Platform"/>
            <consortium name="The Broad Institute Genome Sequencing Center for Infectious Disease"/>
            <person name="Wu L."/>
            <person name="Ma J."/>
        </authorList>
    </citation>
    <scope>NUCLEOTIDE SEQUENCE [LARGE SCALE GENOMIC DNA]</scope>
    <source>
        <strain evidence="3">CGMCC 1.15928</strain>
    </source>
</reference>
<evidence type="ECO:0000259" key="1">
    <source>
        <dbReference type="Pfam" id="PF14534"/>
    </source>
</evidence>
<gene>
    <name evidence="2" type="ORF">GCM10011503_01530</name>
</gene>
<dbReference type="InterPro" id="IPR027843">
    <property type="entry name" value="DUF4440"/>
</dbReference>
<dbReference type="EMBL" id="BMKF01000001">
    <property type="protein sequence ID" value="GGB56882.1"/>
    <property type="molecule type" value="Genomic_DNA"/>
</dbReference>
<dbReference type="Proteomes" id="UP000628854">
    <property type="component" value="Unassembled WGS sequence"/>
</dbReference>
<dbReference type="Gene3D" id="3.10.450.50">
    <property type="match status" value="1"/>
</dbReference>
<evidence type="ECO:0000313" key="3">
    <source>
        <dbReference type="Proteomes" id="UP000628854"/>
    </source>
</evidence>
<keyword evidence="3" id="KW-1185">Reference proteome</keyword>
<dbReference type="SUPFAM" id="SSF54427">
    <property type="entry name" value="NTF2-like"/>
    <property type="match status" value="1"/>
</dbReference>
<proteinExistence type="predicted"/>
<sequence length="116" mass="13130">MPDNATLWNIERSLWLGGVDAYREWMSDGCIMVFPRPVGIMDRGAILEAVAGAPRWDDVEFDETREMATDNETVTLAYTGRGQRGTDMYEALCSSTYRRLNGNWRIIQHQQTPVGG</sequence>
<dbReference type="InterPro" id="IPR032710">
    <property type="entry name" value="NTF2-like_dom_sf"/>
</dbReference>
<dbReference type="Pfam" id="PF14534">
    <property type="entry name" value="DUF4440"/>
    <property type="match status" value="1"/>
</dbReference>
<protein>
    <recommendedName>
        <fullName evidence="1">DUF4440 domain-containing protein</fullName>
    </recommendedName>
</protein>
<feature type="domain" description="DUF4440" evidence="1">
    <location>
        <begin position="18"/>
        <end position="106"/>
    </location>
</feature>
<dbReference type="RefSeq" id="WP_158084631.1">
    <property type="nucleotide sequence ID" value="NZ_BMKF01000001.1"/>
</dbReference>
<accession>A0ABQ1J1Z7</accession>